<dbReference type="InterPro" id="IPR011043">
    <property type="entry name" value="Gal_Oxase/kelch_b-propeller"/>
</dbReference>
<evidence type="ECO:0000313" key="3">
    <source>
        <dbReference type="Proteomes" id="UP000298284"/>
    </source>
</evidence>
<feature type="signal peptide" evidence="1">
    <location>
        <begin position="1"/>
        <end position="42"/>
    </location>
</feature>
<dbReference type="SUPFAM" id="SSF50965">
    <property type="entry name" value="Galactose oxidase, central domain"/>
    <property type="match status" value="1"/>
</dbReference>
<feature type="chain" id="PRO_5021351332" evidence="1">
    <location>
        <begin position="43"/>
        <end position="1072"/>
    </location>
</feature>
<dbReference type="NCBIfam" id="TIGR04183">
    <property type="entry name" value="Por_Secre_tail"/>
    <property type="match status" value="1"/>
</dbReference>
<name>A0A4Z0MLX3_9BACT</name>
<dbReference type="OrthoDB" id="863625at2"/>
<dbReference type="EMBL" id="SRKZ01000003">
    <property type="protein sequence ID" value="TGD80753.1"/>
    <property type="molecule type" value="Genomic_DNA"/>
</dbReference>
<dbReference type="RefSeq" id="WP_135530896.1">
    <property type="nucleotide sequence ID" value="NZ_SRKZ01000003.1"/>
</dbReference>
<protein>
    <submittedName>
        <fullName evidence="2">T9SS type A sorting domain-containing protein</fullName>
    </submittedName>
</protein>
<dbReference type="InterPro" id="IPR026444">
    <property type="entry name" value="Secre_tail"/>
</dbReference>
<proteinExistence type="predicted"/>
<accession>A0A4Z0MLX3</accession>
<sequence length="1072" mass="111367">MTFRYSSLLACCRCYLRCTRFKRTLFLYITFLLFALPKSIQAQTWQQALNGNSYQPNDNVTSYDPDNPSSSWACKTAVDARGNVFVTGKFRGTITFGNTRLSDGGYWMARYAEDVFVAKWDVAAQKWAWAVSGGGYDGTDDDIVNGIAVSGNNVYITGSFPSGSKPRYAGTTLIGAGNKDIFLAKYIDNGTSVSNGWAISQGGPLNDEGTGVAANGDNVYVTGFFYTDPTNNVPSISIAGTTLTNGGTNHFIRDVFVAKYTDAGQSVRNGWATSGAGVIGYGQTAGIAVNGNNIYVAGSCVNNFRIAGTLLNLPLAQSNNLFIAKYIDMGASVSNGWAIAEGGLGNDVGHDIAVSGANIYVTGGFDKEISIAGTWLSPSGLDDMFLAKYIDEGPNIRAGWATSGGGYSSDVGFAVAANQGNVYVTGLFDGRQNARFAGTLLTGHNNPGLYVAKYIDNGMSFSNGWAANGGGTHVSSTNPFGSFFHFPDVGSGIGVSQGKVYVVGGTGSGVANYGTTPELLAPRNSAMLGCLDTGTGSWRQVEGPFQGGTSTAYSTTADNSGNVYITGSFRGTVGFGTFRLTSAGGSDMFLAKWHAPTATWVWATRAGGPTNDNGYKVVREQDNVYVTGRFTTHASIAGALLQAVDSTDVFLAKYIDNGTTISSGWAISEGSRGNDAGQGLAVSGSNVYVTGYFASGSNANFAGQALTGAGKQDMFVAKYIDTGLSVQKGWAISGGGTRNDSSHAVAVSGANLYITGEFTSSTNALISGTKLNGTGSTDMFLAKYIDEGASVRTGWATSGGGSGNDHGYDLAVNGQTIYVTGEVTAMSNVLVGGTLLPQAFGSASRPDMFIAKYVDQGSTAGNSWATNGVFSAADGGKSVVVSGRNVYVAGYTDDANYNTAYPVIAGTSFFEKNGMFVAKYVDEGNSFRNGWAANGGGAGAISYGLAVQGNNVFVAGCVEDEAHFRTANQGLHALNNTSGRINFLGHITDATVLATRQSVITAKLQVFPNPTHSSATLQGASAGAAVQVVDILGRVIARTTADSFGTAHLPSSLPAGVYTVRAADHAVRLVVE</sequence>
<comment type="caution">
    <text evidence="2">The sequence shown here is derived from an EMBL/GenBank/DDBJ whole genome shotgun (WGS) entry which is preliminary data.</text>
</comment>
<keyword evidence="1" id="KW-0732">Signal</keyword>
<organism evidence="2 3">
    <name type="scientific">Hymenobacter wooponensis</name>
    <dbReference type="NCBI Taxonomy" id="1525360"/>
    <lineage>
        <taxon>Bacteria</taxon>
        <taxon>Pseudomonadati</taxon>
        <taxon>Bacteroidota</taxon>
        <taxon>Cytophagia</taxon>
        <taxon>Cytophagales</taxon>
        <taxon>Hymenobacteraceae</taxon>
        <taxon>Hymenobacter</taxon>
    </lineage>
</organism>
<dbReference type="PANTHER" id="PTHR35580:SF1">
    <property type="entry name" value="PHYTASE-LIKE DOMAIN-CONTAINING PROTEIN"/>
    <property type="match status" value="1"/>
</dbReference>
<dbReference type="AlphaFoldDB" id="A0A4Z0MLX3"/>
<evidence type="ECO:0000313" key="2">
    <source>
        <dbReference type="EMBL" id="TGD80753.1"/>
    </source>
</evidence>
<dbReference type="Proteomes" id="UP000298284">
    <property type="component" value="Unassembled WGS sequence"/>
</dbReference>
<dbReference type="PANTHER" id="PTHR35580">
    <property type="entry name" value="CELL SURFACE GLYCOPROTEIN (S-LAYER PROTEIN)-LIKE PROTEIN"/>
    <property type="match status" value="1"/>
</dbReference>
<reference evidence="2 3" key="1">
    <citation type="submission" date="2019-04" db="EMBL/GenBank/DDBJ databases">
        <authorList>
            <person name="Feng G."/>
            <person name="Zhang J."/>
            <person name="Zhu H."/>
        </authorList>
    </citation>
    <scope>NUCLEOTIDE SEQUENCE [LARGE SCALE GENOMIC DNA]</scope>
    <source>
        <strain evidence="2 3">JCM 19491</strain>
    </source>
</reference>
<dbReference type="InterPro" id="IPR052918">
    <property type="entry name" value="Motility_Chemotaxis_Reg"/>
</dbReference>
<keyword evidence="3" id="KW-1185">Reference proteome</keyword>
<gene>
    <name evidence="2" type="ORF">EU557_13150</name>
</gene>
<evidence type="ECO:0000256" key="1">
    <source>
        <dbReference type="SAM" id="SignalP"/>
    </source>
</evidence>